<evidence type="ECO:0000256" key="2">
    <source>
        <dbReference type="ARBA" id="ARBA00022723"/>
    </source>
</evidence>
<evidence type="ECO:0000259" key="8">
    <source>
        <dbReference type="PROSITE" id="PS50157"/>
    </source>
</evidence>
<accession>A0A8S4SII0</accession>
<evidence type="ECO:0000256" key="7">
    <source>
        <dbReference type="PROSITE-ProRule" id="PRU00042"/>
    </source>
</evidence>
<protein>
    <submittedName>
        <fullName evidence="9">Jg22207 protein</fullName>
    </submittedName>
</protein>
<feature type="non-terminal residue" evidence="9">
    <location>
        <position position="497"/>
    </location>
</feature>
<keyword evidence="3" id="KW-0677">Repeat</keyword>
<dbReference type="InterPro" id="IPR013087">
    <property type="entry name" value="Znf_C2H2_type"/>
</dbReference>
<evidence type="ECO:0000256" key="3">
    <source>
        <dbReference type="ARBA" id="ARBA00022737"/>
    </source>
</evidence>
<dbReference type="FunFam" id="3.30.160.60:FF:002343">
    <property type="entry name" value="Zinc finger protein 33A"/>
    <property type="match status" value="1"/>
</dbReference>
<dbReference type="Pfam" id="PF00096">
    <property type="entry name" value="zf-C2H2"/>
    <property type="match status" value="1"/>
</dbReference>
<evidence type="ECO:0000256" key="6">
    <source>
        <dbReference type="ARBA" id="ARBA00023242"/>
    </source>
</evidence>
<dbReference type="EMBL" id="CAKXAJ010026478">
    <property type="protein sequence ID" value="CAH2268834.1"/>
    <property type="molecule type" value="Genomic_DNA"/>
</dbReference>
<proteinExistence type="predicted"/>
<dbReference type="Proteomes" id="UP000838756">
    <property type="component" value="Unassembled WGS sequence"/>
</dbReference>
<keyword evidence="2" id="KW-0479">Metal-binding</keyword>
<feature type="domain" description="C2H2-type" evidence="8">
    <location>
        <begin position="325"/>
        <end position="352"/>
    </location>
</feature>
<dbReference type="Gene3D" id="3.30.160.60">
    <property type="entry name" value="Classic Zinc Finger"/>
    <property type="match status" value="3"/>
</dbReference>
<comment type="caution">
    <text evidence="9">The sequence shown here is derived from an EMBL/GenBank/DDBJ whole genome shotgun (WGS) entry which is preliminary data.</text>
</comment>
<dbReference type="PROSITE" id="PS00028">
    <property type="entry name" value="ZINC_FINGER_C2H2_1"/>
    <property type="match status" value="4"/>
</dbReference>
<comment type="subcellular location">
    <subcellularLocation>
        <location evidence="1">Nucleus</location>
    </subcellularLocation>
</comment>
<dbReference type="PANTHER" id="PTHR24394">
    <property type="entry name" value="ZINC FINGER PROTEIN"/>
    <property type="match status" value="1"/>
</dbReference>
<dbReference type="OrthoDB" id="5977959at2759"/>
<dbReference type="SUPFAM" id="SSF57667">
    <property type="entry name" value="beta-beta-alpha zinc fingers"/>
    <property type="match status" value="2"/>
</dbReference>
<keyword evidence="4 7" id="KW-0863">Zinc-finger</keyword>
<evidence type="ECO:0000313" key="10">
    <source>
        <dbReference type="Proteomes" id="UP000838756"/>
    </source>
</evidence>
<evidence type="ECO:0000256" key="5">
    <source>
        <dbReference type="ARBA" id="ARBA00022833"/>
    </source>
</evidence>
<sequence>MEVLNVDEYAELSLFDKSIQLETHLMDEALHKALERKASASISAEAKQFRSRDALKFEFETFTCIICFEEFKFQLDYDDHMNMHKQKAHSDVVSEGSGPHTTASSNCNTSHAVEKMLTLDDGPQSAADFAQTVVTPLPARIVKNNENEVKKATEAGSIRKSKSVVTIKNAVLENQLCYRDNDRNTIINVLKNTNKSMQQDNSPKNSATSVYKIISVSKDFNVQSTQIKFPASNNVKKMFACQLCGDMFEKKESLVKHRQTHDGVPKKPLICKFCSFTCKFKSGLAIHMRSHNGEKLHFCMLCEYSGLTSTHLESHMRTHGDEKPYSCEVCNFKYKQRSSLLRHMRLHTGEKPYSLIPLSATTATNEENKVNNAPKEADSIWRSKSLLKTKNGEMDSQSINSNNDRNVIINELDNRSNLFDVFRNTTKAVLQDMSLAKIQKTISSCVSQIIKNSKDFNIQSTGHNQSPSTDNIEYASNELIVDQHIVSKPLQMETECL</sequence>
<dbReference type="AlphaFoldDB" id="A0A8S4SII0"/>
<keyword evidence="5" id="KW-0862">Zinc</keyword>
<reference evidence="9" key="1">
    <citation type="submission" date="2022-03" db="EMBL/GenBank/DDBJ databases">
        <authorList>
            <person name="Lindestad O."/>
        </authorList>
    </citation>
    <scope>NUCLEOTIDE SEQUENCE</scope>
</reference>
<name>A0A8S4SII0_9NEOP</name>
<feature type="domain" description="C2H2-type" evidence="8">
    <location>
        <begin position="269"/>
        <end position="296"/>
    </location>
</feature>
<dbReference type="GO" id="GO:0005634">
    <property type="term" value="C:nucleus"/>
    <property type="evidence" value="ECO:0007669"/>
    <property type="project" value="UniProtKB-SubCell"/>
</dbReference>
<organism evidence="9 10">
    <name type="scientific">Pararge aegeria aegeria</name>
    <dbReference type="NCBI Taxonomy" id="348720"/>
    <lineage>
        <taxon>Eukaryota</taxon>
        <taxon>Metazoa</taxon>
        <taxon>Ecdysozoa</taxon>
        <taxon>Arthropoda</taxon>
        <taxon>Hexapoda</taxon>
        <taxon>Insecta</taxon>
        <taxon>Pterygota</taxon>
        <taxon>Neoptera</taxon>
        <taxon>Endopterygota</taxon>
        <taxon>Lepidoptera</taxon>
        <taxon>Glossata</taxon>
        <taxon>Ditrysia</taxon>
        <taxon>Papilionoidea</taxon>
        <taxon>Nymphalidae</taxon>
        <taxon>Satyrinae</taxon>
        <taxon>Satyrini</taxon>
        <taxon>Parargina</taxon>
        <taxon>Pararge</taxon>
    </lineage>
</organism>
<evidence type="ECO:0000313" key="9">
    <source>
        <dbReference type="EMBL" id="CAH2268834.1"/>
    </source>
</evidence>
<evidence type="ECO:0000256" key="4">
    <source>
        <dbReference type="ARBA" id="ARBA00022771"/>
    </source>
</evidence>
<gene>
    <name evidence="9" type="primary">jg22207</name>
    <name evidence="9" type="ORF">PAEG_LOCUS27145</name>
</gene>
<keyword evidence="10" id="KW-1185">Reference proteome</keyword>
<evidence type="ECO:0000256" key="1">
    <source>
        <dbReference type="ARBA" id="ARBA00004123"/>
    </source>
</evidence>
<dbReference type="InterPro" id="IPR036236">
    <property type="entry name" value="Znf_C2H2_sf"/>
</dbReference>
<keyword evidence="6" id="KW-0539">Nucleus</keyword>
<dbReference type="GO" id="GO:0000981">
    <property type="term" value="F:DNA-binding transcription factor activity, RNA polymerase II-specific"/>
    <property type="evidence" value="ECO:0007669"/>
    <property type="project" value="TreeGrafter"/>
</dbReference>
<feature type="domain" description="C2H2-type" evidence="8">
    <location>
        <begin position="239"/>
        <end position="266"/>
    </location>
</feature>
<feature type="non-terminal residue" evidence="9">
    <location>
        <position position="1"/>
    </location>
</feature>
<dbReference type="GO" id="GO:0008270">
    <property type="term" value="F:zinc ion binding"/>
    <property type="evidence" value="ECO:0007669"/>
    <property type="project" value="UniProtKB-KW"/>
</dbReference>
<dbReference type="PROSITE" id="PS50157">
    <property type="entry name" value="ZINC_FINGER_C2H2_2"/>
    <property type="match status" value="4"/>
</dbReference>
<dbReference type="SMART" id="SM00355">
    <property type="entry name" value="ZnF_C2H2"/>
    <property type="match status" value="5"/>
</dbReference>
<feature type="domain" description="C2H2-type" evidence="8">
    <location>
        <begin position="297"/>
        <end position="324"/>
    </location>
</feature>
<dbReference type="PANTHER" id="PTHR24394:SF44">
    <property type="entry name" value="ZINC FINGER PROTEIN 271-LIKE"/>
    <property type="match status" value="1"/>
</dbReference>